<sequence length="297" mass="32221">MGKNILKGVFLVGLGATSYGMLATMVKLSYKQGYTTAEVTSSQMILGIIGMLIITFYQKKNKNTPAVKATNKNKLHLIIAGTSMGFTSVFYYLAVVYIPVSIGIVLLMQTVWMGVVLEALLTKTLPSLRKVIAVIIVLAGTIMATNLLNTTEVPDWRGIVLGLLAAAAFTANMFTSSRIAVHLPPSKRSLYMLYGGAVIVLTFTAITWPGTYNFDIFIKWGLVLAIFGTIIPPLLLNKGFPLTGIGLGSIVSSLELPVSVSMAFILLQEKVTLIQWAGIVLIILAVVIMNIKYRRNN</sequence>
<feature type="transmembrane region" description="Helical" evidence="1">
    <location>
        <begin position="247"/>
        <end position="267"/>
    </location>
</feature>
<feature type="domain" description="EamA" evidence="2">
    <location>
        <begin position="157"/>
        <end position="290"/>
    </location>
</feature>
<feature type="transmembrane region" description="Helical" evidence="1">
    <location>
        <begin position="216"/>
        <end position="235"/>
    </location>
</feature>
<feature type="transmembrane region" description="Helical" evidence="1">
    <location>
        <begin position="40"/>
        <end position="57"/>
    </location>
</feature>
<name>A0A6N8HEH9_9FLAO</name>
<feature type="domain" description="EamA" evidence="2">
    <location>
        <begin position="7"/>
        <end position="144"/>
    </location>
</feature>
<feature type="transmembrane region" description="Helical" evidence="1">
    <location>
        <begin position="128"/>
        <end position="147"/>
    </location>
</feature>
<reference evidence="3 4" key="1">
    <citation type="submission" date="2019-12" db="EMBL/GenBank/DDBJ databases">
        <authorList>
            <person name="Sun J.-Q."/>
        </authorList>
    </citation>
    <scope>NUCLEOTIDE SEQUENCE [LARGE SCALE GENOMIC DNA]</scope>
    <source>
        <strain evidence="3 4">JCM 17928</strain>
    </source>
</reference>
<evidence type="ECO:0000313" key="4">
    <source>
        <dbReference type="Proteomes" id="UP000433945"/>
    </source>
</evidence>
<feature type="transmembrane region" description="Helical" evidence="1">
    <location>
        <begin position="100"/>
        <end position="121"/>
    </location>
</feature>
<feature type="transmembrane region" description="Helical" evidence="1">
    <location>
        <begin position="77"/>
        <end position="94"/>
    </location>
</feature>
<keyword evidence="4" id="KW-1185">Reference proteome</keyword>
<dbReference type="InterPro" id="IPR000620">
    <property type="entry name" value="EamA_dom"/>
</dbReference>
<keyword evidence="1" id="KW-1133">Transmembrane helix</keyword>
<dbReference type="GO" id="GO:0016020">
    <property type="term" value="C:membrane"/>
    <property type="evidence" value="ECO:0007669"/>
    <property type="project" value="InterPro"/>
</dbReference>
<dbReference type="PANTHER" id="PTHR22911">
    <property type="entry name" value="ACYL-MALONYL CONDENSING ENZYME-RELATED"/>
    <property type="match status" value="1"/>
</dbReference>
<dbReference type="EMBL" id="WOWP01000024">
    <property type="protein sequence ID" value="MUV03588.1"/>
    <property type="molecule type" value="Genomic_DNA"/>
</dbReference>
<keyword evidence="1" id="KW-0812">Transmembrane</keyword>
<evidence type="ECO:0000313" key="3">
    <source>
        <dbReference type="EMBL" id="MUV03588.1"/>
    </source>
</evidence>
<gene>
    <name evidence="3" type="ORF">GN157_07680</name>
</gene>
<evidence type="ECO:0000256" key="1">
    <source>
        <dbReference type="SAM" id="Phobius"/>
    </source>
</evidence>
<dbReference type="RefSeq" id="WP_157482690.1">
    <property type="nucleotide sequence ID" value="NZ_WOWP01000024.1"/>
</dbReference>
<feature type="transmembrane region" description="Helical" evidence="1">
    <location>
        <begin position="273"/>
        <end position="291"/>
    </location>
</feature>
<feature type="transmembrane region" description="Helical" evidence="1">
    <location>
        <begin position="9"/>
        <end position="28"/>
    </location>
</feature>
<dbReference type="InterPro" id="IPR037185">
    <property type="entry name" value="EmrE-like"/>
</dbReference>
<feature type="transmembrane region" description="Helical" evidence="1">
    <location>
        <begin position="191"/>
        <end position="210"/>
    </location>
</feature>
<dbReference type="SUPFAM" id="SSF103481">
    <property type="entry name" value="Multidrug resistance efflux transporter EmrE"/>
    <property type="match status" value="2"/>
</dbReference>
<dbReference type="Proteomes" id="UP000433945">
    <property type="component" value="Unassembled WGS sequence"/>
</dbReference>
<proteinExistence type="predicted"/>
<organism evidence="3 4">
    <name type="scientific">Flavobacterium rakeshii</name>
    <dbReference type="NCBI Taxonomy" id="1038845"/>
    <lineage>
        <taxon>Bacteria</taxon>
        <taxon>Pseudomonadati</taxon>
        <taxon>Bacteroidota</taxon>
        <taxon>Flavobacteriia</taxon>
        <taxon>Flavobacteriales</taxon>
        <taxon>Flavobacteriaceae</taxon>
        <taxon>Flavobacterium</taxon>
    </lineage>
</organism>
<dbReference type="PANTHER" id="PTHR22911:SF137">
    <property type="entry name" value="SOLUTE CARRIER FAMILY 35 MEMBER G2-RELATED"/>
    <property type="match status" value="1"/>
</dbReference>
<accession>A0A6N8HEH9</accession>
<feature type="transmembrane region" description="Helical" evidence="1">
    <location>
        <begin position="159"/>
        <end position="179"/>
    </location>
</feature>
<keyword evidence="1" id="KW-0472">Membrane</keyword>
<comment type="caution">
    <text evidence="3">The sequence shown here is derived from an EMBL/GenBank/DDBJ whole genome shotgun (WGS) entry which is preliminary data.</text>
</comment>
<dbReference type="OrthoDB" id="3180815at2"/>
<protein>
    <submittedName>
        <fullName evidence="3">EamA family transporter</fullName>
    </submittedName>
</protein>
<dbReference type="Pfam" id="PF00892">
    <property type="entry name" value="EamA"/>
    <property type="match status" value="2"/>
</dbReference>
<evidence type="ECO:0000259" key="2">
    <source>
        <dbReference type="Pfam" id="PF00892"/>
    </source>
</evidence>
<dbReference type="AlphaFoldDB" id="A0A6N8HEH9"/>